<gene>
    <name evidence="1" type="ORF">DESPIGER_0941</name>
</gene>
<organism evidence="1 2">
    <name type="scientific">Desulfovibrio piger</name>
    <dbReference type="NCBI Taxonomy" id="901"/>
    <lineage>
        <taxon>Bacteria</taxon>
        <taxon>Pseudomonadati</taxon>
        <taxon>Thermodesulfobacteriota</taxon>
        <taxon>Desulfovibrionia</taxon>
        <taxon>Desulfovibrionales</taxon>
        <taxon>Desulfovibrionaceae</taxon>
        <taxon>Desulfovibrio</taxon>
    </lineage>
</organism>
<keyword evidence="2" id="KW-1185">Reference proteome</keyword>
<dbReference type="OrthoDB" id="5463977at2"/>
<reference evidence="2" key="1">
    <citation type="submission" date="2016-10" db="EMBL/GenBank/DDBJ databases">
        <authorList>
            <person name="Wegmann U."/>
        </authorList>
    </citation>
    <scope>NUCLEOTIDE SEQUENCE [LARGE SCALE GENOMIC DNA]</scope>
</reference>
<dbReference type="KEGG" id="dpg:DESPIGER_0941"/>
<evidence type="ECO:0000313" key="2">
    <source>
        <dbReference type="Proteomes" id="UP000186323"/>
    </source>
</evidence>
<protein>
    <submittedName>
        <fullName evidence="1">Uncharacterized protein</fullName>
    </submittedName>
</protein>
<proteinExistence type="predicted"/>
<dbReference type="RefSeq" id="WP_072333720.1">
    <property type="nucleotide sequence ID" value="NZ_DBGALU010000113.1"/>
</dbReference>
<accession>A0A1K1LDJ6</accession>
<name>A0A1K1LDJ6_9BACT</name>
<dbReference type="EMBL" id="LT630450">
    <property type="protein sequence ID" value="SFV72804.1"/>
    <property type="molecule type" value="Genomic_DNA"/>
</dbReference>
<dbReference type="Proteomes" id="UP000186323">
    <property type="component" value="Chromosome I"/>
</dbReference>
<sequence>MWGRQISHLSARREQLEAQNASLWNSFKGLEPYQAEGKSYLLTPAGQQIVNAGKVGQRDAWEVVRR</sequence>
<evidence type="ECO:0000313" key="1">
    <source>
        <dbReference type="EMBL" id="SFV72804.1"/>
    </source>
</evidence>
<dbReference type="AlphaFoldDB" id="A0A1K1LDJ6"/>